<feature type="transmembrane region" description="Helical" evidence="8">
    <location>
        <begin position="70"/>
        <end position="97"/>
    </location>
</feature>
<dbReference type="AlphaFoldDB" id="A0A650EJ15"/>
<feature type="transmembrane region" description="Helical" evidence="8">
    <location>
        <begin position="164"/>
        <end position="184"/>
    </location>
</feature>
<evidence type="ECO:0000256" key="6">
    <source>
        <dbReference type="ARBA" id="ARBA00023136"/>
    </source>
</evidence>
<dbReference type="GO" id="GO:0008137">
    <property type="term" value="F:NADH dehydrogenase (ubiquinone) activity"/>
    <property type="evidence" value="ECO:0007669"/>
    <property type="project" value="InterPro"/>
</dbReference>
<protein>
    <submittedName>
        <fullName evidence="10">Hydrogenase</fullName>
    </submittedName>
</protein>
<gene>
    <name evidence="10" type="primary">ehrA-2</name>
    <name evidence="10" type="ORF">Melaina855_0740</name>
</gene>
<feature type="transmembrane region" description="Helical" evidence="8">
    <location>
        <begin position="204"/>
        <end position="224"/>
    </location>
</feature>
<feature type="transmembrane region" description="Helical" evidence="8">
    <location>
        <begin position="109"/>
        <end position="127"/>
    </location>
</feature>
<feature type="transmembrane region" description="Helical" evidence="8">
    <location>
        <begin position="6"/>
        <end position="22"/>
    </location>
</feature>
<dbReference type="GO" id="GO:0005886">
    <property type="term" value="C:plasma membrane"/>
    <property type="evidence" value="ECO:0007669"/>
    <property type="project" value="UniProtKB-SubCell"/>
</dbReference>
<keyword evidence="5" id="KW-0560">Oxidoreductase</keyword>
<evidence type="ECO:0000256" key="2">
    <source>
        <dbReference type="ARBA" id="ARBA00022475"/>
    </source>
</evidence>
<feature type="transmembrane region" description="Helical" evidence="8">
    <location>
        <begin position="244"/>
        <end position="265"/>
    </location>
</feature>
<evidence type="ECO:0000256" key="4">
    <source>
        <dbReference type="ARBA" id="ARBA00022989"/>
    </source>
</evidence>
<dbReference type="InterPro" id="IPR052175">
    <property type="entry name" value="ComplexI-like_HydComp"/>
</dbReference>
<dbReference type="PANTHER" id="PTHR42682">
    <property type="entry name" value="HYDROGENASE-4 COMPONENT F"/>
    <property type="match status" value="1"/>
</dbReference>
<evidence type="ECO:0000256" key="8">
    <source>
        <dbReference type="SAM" id="Phobius"/>
    </source>
</evidence>
<feature type="transmembrane region" description="Helical" evidence="8">
    <location>
        <begin position="271"/>
        <end position="293"/>
    </location>
</feature>
<evidence type="ECO:0000259" key="9">
    <source>
        <dbReference type="Pfam" id="PF00361"/>
    </source>
</evidence>
<sequence>MNSYFFGIITLLLSGFIAGTFSKKFKTSVLSLLTTVGSILCLIPALKVLAHSGSDNLIKTFNFNHLFGAVNFVIDPLAAFFIIVITIMSLISVVYSNGYLKPYLESKNINSHLIFLPTLIASMLAVVTCQNALMFLICWEIMSLSSFFLVIFESGKKDVLKAGIKYLVFMHVSVLFIIAAAAIMSLKAGSFDFTILKTVLESNISFANLVFLLAFVGFGTKAGFVPFHNWLPDAHPAAPSHVSAIMSGVMIKTGIYGILRMIWMVGIPSKLISYTVLVISVISALYGVLYAITQHDLKRLLAYHSIENIGIIGIGIGVGMLGLAYTNPVVALVGFAGGILHILNHSIFKELLFLSAGSVYIKTHTRNVEILGGLIKSMPATAILFLIGSVAICGLPPFNGFISEFLIYFGMFKGLDIHNFAAVIVLLFAIAGLALVGTMAILCFTKAFSIIFLGMPRSENAENVNEDCEKSMIVPMGVLALFTLLIGIYPQYVFWHIKKVVFAIIPQTAMNVCAVCYEPMRLMQTIAIFAVALVAFITFMIMLKLKLTKGKIALHETWGCGYNRGNNHMQYSASSYASPFLSMLKPLFKKVFDIEKPKKLFPKSAHFSLHIEDIEEAYLINPMLKLDEWFLSKFEALQSGNIQSYIRYGLIFLVIVMIGSLFIG</sequence>
<feature type="transmembrane region" description="Helical" evidence="8">
    <location>
        <begin position="133"/>
        <end position="152"/>
    </location>
</feature>
<keyword evidence="2" id="KW-1003">Cell membrane</keyword>
<evidence type="ECO:0000256" key="3">
    <source>
        <dbReference type="ARBA" id="ARBA00022692"/>
    </source>
</evidence>
<feature type="transmembrane region" description="Helical" evidence="8">
    <location>
        <begin position="382"/>
        <end position="408"/>
    </location>
</feature>
<dbReference type="Pfam" id="PF00361">
    <property type="entry name" value="Proton_antipo_M"/>
    <property type="match status" value="1"/>
</dbReference>
<organism evidence="10">
    <name type="scientific">uncultured Candidatus Melainabacteria bacterium</name>
    <dbReference type="NCBI Taxonomy" id="2682970"/>
    <lineage>
        <taxon>Bacteria</taxon>
        <taxon>Bacillati</taxon>
        <taxon>Candidatus Melainabacteria</taxon>
        <taxon>environmental samples</taxon>
    </lineage>
</organism>
<dbReference type="GO" id="GO:0016491">
    <property type="term" value="F:oxidoreductase activity"/>
    <property type="evidence" value="ECO:0007669"/>
    <property type="project" value="UniProtKB-KW"/>
</dbReference>
<keyword evidence="4 8" id="KW-1133">Transmembrane helix</keyword>
<feature type="transmembrane region" description="Helical" evidence="8">
    <location>
        <begin position="305"/>
        <end position="325"/>
    </location>
</feature>
<dbReference type="EMBL" id="MN577570">
    <property type="protein sequence ID" value="QGT49687.1"/>
    <property type="molecule type" value="Genomic_DNA"/>
</dbReference>
<dbReference type="PANTHER" id="PTHR42682:SF3">
    <property type="entry name" value="FORMATE HYDROGENLYASE SUBUNIT 3-RELATED"/>
    <property type="match status" value="1"/>
</dbReference>
<name>A0A650EJ15_9BACT</name>
<feature type="transmembrane region" description="Helical" evidence="8">
    <location>
        <begin position="29"/>
        <end position="50"/>
    </location>
</feature>
<evidence type="ECO:0000256" key="7">
    <source>
        <dbReference type="RuleBase" id="RU000320"/>
    </source>
</evidence>
<evidence type="ECO:0000256" key="5">
    <source>
        <dbReference type="ARBA" id="ARBA00023002"/>
    </source>
</evidence>
<keyword evidence="6 8" id="KW-0472">Membrane</keyword>
<feature type="transmembrane region" description="Helical" evidence="8">
    <location>
        <begin position="473"/>
        <end position="493"/>
    </location>
</feature>
<evidence type="ECO:0000256" key="1">
    <source>
        <dbReference type="ARBA" id="ARBA00004651"/>
    </source>
</evidence>
<feature type="transmembrane region" description="Helical" evidence="8">
    <location>
        <begin position="420"/>
        <end position="453"/>
    </location>
</feature>
<dbReference type="GO" id="GO:0042773">
    <property type="term" value="P:ATP synthesis coupled electron transport"/>
    <property type="evidence" value="ECO:0007669"/>
    <property type="project" value="InterPro"/>
</dbReference>
<comment type="subcellular location">
    <subcellularLocation>
        <location evidence="1">Cell membrane</location>
        <topology evidence="1">Multi-pass membrane protein</topology>
    </subcellularLocation>
    <subcellularLocation>
        <location evidence="7">Membrane</location>
        <topology evidence="7">Multi-pass membrane protein</topology>
    </subcellularLocation>
</comment>
<reference evidence="10" key="1">
    <citation type="journal article" date="2020" name="J. ISSAAS">
        <title>Lactobacilli and other gastrointestinal microbiota of Peromyscus leucopus, reservoir host for agents of Lyme disease and other zoonoses in North America.</title>
        <authorList>
            <person name="Milovic A."/>
            <person name="Bassam K."/>
            <person name="Shao H."/>
            <person name="Chatzistamou I."/>
            <person name="Tufts D.M."/>
            <person name="Diuk-Wasser M."/>
            <person name="Barbour A.G."/>
        </authorList>
    </citation>
    <scope>NUCLEOTIDE SEQUENCE</scope>
    <source>
        <strain evidence="10">LL20</strain>
    </source>
</reference>
<keyword evidence="3 7" id="KW-0812">Transmembrane</keyword>
<dbReference type="PRINTS" id="PR01437">
    <property type="entry name" value="NUOXDRDTASE4"/>
</dbReference>
<feature type="domain" description="NADH:quinone oxidoreductase/Mrp antiporter transmembrane" evidence="9">
    <location>
        <begin position="131"/>
        <end position="415"/>
    </location>
</feature>
<dbReference type="InterPro" id="IPR001750">
    <property type="entry name" value="ND/Mrp_TM"/>
</dbReference>
<feature type="transmembrane region" description="Helical" evidence="8">
    <location>
        <begin position="645"/>
        <end position="663"/>
    </location>
</feature>
<feature type="transmembrane region" description="Helical" evidence="8">
    <location>
        <begin position="526"/>
        <end position="545"/>
    </location>
</feature>
<evidence type="ECO:0000313" key="10">
    <source>
        <dbReference type="EMBL" id="QGT49687.1"/>
    </source>
</evidence>
<proteinExistence type="predicted"/>
<accession>A0A650EJ15</accession>
<dbReference type="InterPro" id="IPR003918">
    <property type="entry name" value="NADH_UbQ_OxRdtase"/>
</dbReference>